<dbReference type="SUPFAM" id="SSF54236">
    <property type="entry name" value="Ubiquitin-like"/>
    <property type="match status" value="2"/>
</dbReference>
<feature type="domain" description="Ubiquitin-like" evidence="1">
    <location>
        <begin position="8"/>
        <end position="83"/>
    </location>
</feature>
<reference evidence="2 3" key="1">
    <citation type="submission" date="2021-02" db="EMBL/GenBank/DDBJ databases">
        <title>Safari Cat Assemblies.</title>
        <authorList>
            <person name="Bredemeyer K.R."/>
            <person name="Murphy W.J."/>
        </authorList>
    </citation>
    <scope>NUCLEOTIDE SEQUENCE [LARGE SCALE GENOMIC DNA]</scope>
</reference>
<dbReference type="Gene3D" id="3.10.20.90">
    <property type="entry name" value="Phosphatidylinositol 3-kinase Catalytic Subunit, Chain A, domain 1"/>
    <property type="match status" value="2"/>
</dbReference>
<name>A0ABI7XP53_FELCA</name>
<dbReference type="PROSITE" id="PS50053">
    <property type="entry name" value="UBIQUITIN_2"/>
    <property type="match status" value="2"/>
</dbReference>
<protein>
    <recommendedName>
        <fullName evidence="1">Ubiquitin-like domain-containing protein</fullName>
    </recommendedName>
</protein>
<sequence length="154" mass="17154">MASDASCLCVEVCSEEWASMTLTANLDNRVKKITEYVWAQTNVPVQDQVLLLGSKTLKPQRKLSSYGIDRQTTIHLTLKVVKPSDELSLFLVEIGDEGQRHLLQVRRSSSVAQVRQMIESKMAVVPEKQTVVCTGKKLEDGKTMGEYGIKRGSL</sequence>
<dbReference type="Ensembl" id="ENSFCTT00005035320.1">
    <property type="protein sequence ID" value="ENSFCTP00005024224.1"/>
    <property type="gene ID" value="ENSFCTG00005012465.1"/>
</dbReference>
<feature type="domain" description="Ubiquitin-like" evidence="1">
    <location>
        <begin position="74"/>
        <end position="154"/>
    </location>
</feature>
<evidence type="ECO:0000313" key="3">
    <source>
        <dbReference type="Proteomes" id="UP000823872"/>
    </source>
</evidence>
<organism evidence="2 3">
    <name type="scientific">Felis catus</name>
    <name type="common">Cat</name>
    <name type="synonym">Felis silvestris catus</name>
    <dbReference type="NCBI Taxonomy" id="9685"/>
    <lineage>
        <taxon>Eukaryota</taxon>
        <taxon>Metazoa</taxon>
        <taxon>Chordata</taxon>
        <taxon>Craniata</taxon>
        <taxon>Vertebrata</taxon>
        <taxon>Euteleostomi</taxon>
        <taxon>Mammalia</taxon>
        <taxon>Eutheria</taxon>
        <taxon>Laurasiatheria</taxon>
        <taxon>Carnivora</taxon>
        <taxon>Feliformia</taxon>
        <taxon>Felidae</taxon>
        <taxon>Felinae</taxon>
        <taxon>Felis</taxon>
    </lineage>
</organism>
<keyword evidence="3" id="KW-1185">Reference proteome</keyword>
<dbReference type="InterPro" id="IPR042969">
    <property type="entry name" value="Ubiquitin_D"/>
</dbReference>
<reference evidence="2" key="3">
    <citation type="submission" date="2025-09" db="UniProtKB">
        <authorList>
            <consortium name="Ensembl"/>
        </authorList>
    </citation>
    <scope>IDENTIFICATION</scope>
    <source>
        <strain evidence="2">breed Abyssinian</strain>
    </source>
</reference>
<reference evidence="2" key="2">
    <citation type="submission" date="2025-08" db="UniProtKB">
        <authorList>
            <consortium name="Ensembl"/>
        </authorList>
    </citation>
    <scope>IDENTIFICATION</scope>
    <source>
        <strain evidence="2">breed Abyssinian</strain>
    </source>
</reference>
<accession>A0ABI7XP53</accession>
<proteinExistence type="predicted"/>
<dbReference type="PANTHER" id="PTHR47731">
    <property type="entry name" value="UBIQUITIN D"/>
    <property type="match status" value="1"/>
</dbReference>
<dbReference type="Pfam" id="PF00240">
    <property type="entry name" value="ubiquitin"/>
    <property type="match status" value="2"/>
</dbReference>
<dbReference type="InterPro" id="IPR019956">
    <property type="entry name" value="Ubiquitin_dom"/>
</dbReference>
<gene>
    <name evidence="2" type="primary">UBD</name>
</gene>
<dbReference type="GeneTree" id="ENSGT00910000144359"/>
<dbReference type="PRINTS" id="PR00348">
    <property type="entry name" value="UBIQUITIN"/>
</dbReference>
<dbReference type="SMART" id="SM00213">
    <property type="entry name" value="UBQ"/>
    <property type="match status" value="2"/>
</dbReference>
<evidence type="ECO:0000259" key="1">
    <source>
        <dbReference type="PROSITE" id="PS50053"/>
    </source>
</evidence>
<dbReference type="PANTHER" id="PTHR47731:SF1">
    <property type="entry name" value="UBIQUITIN D"/>
    <property type="match status" value="1"/>
</dbReference>
<dbReference type="Proteomes" id="UP000823872">
    <property type="component" value="Chromosome B2"/>
</dbReference>
<dbReference type="InterPro" id="IPR000626">
    <property type="entry name" value="Ubiquitin-like_dom"/>
</dbReference>
<dbReference type="InterPro" id="IPR029071">
    <property type="entry name" value="Ubiquitin-like_domsf"/>
</dbReference>
<evidence type="ECO:0000313" key="2">
    <source>
        <dbReference type="Ensembl" id="ENSFCTP00005024224.1"/>
    </source>
</evidence>